<dbReference type="EC" id="1.1.1.100" evidence="4"/>
<dbReference type="PROSITE" id="PS51257">
    <property type="entry name" value="PROKAR_LIPOPROTEIN"/>
    <property type="match status" value="1"/>
</dbReference>
<evidence type="ECO:0000256" key="2">
    <source>
        <dbReference type="ARBA" id="ARBA00023002"/>
    </source>
</evidence>
<sequence length="253" mass="26637">MTDIEKTCADKPVALVTGGAGGIGAACCRALCDKGFCVAIHFRKSAEPAQKLLAELQAGGGAGFLLQADLASAEQIDAMVNEIKKQAGRVDVLVNNAGFTLNDMILTMKLDDFDAQRSVGRGAWYLTKRVLRVFMFRRASGRIINISSVVGHTGNAGQIPYTMEKAATDAMTKSLAKELAGKNILINSVAPGFIDTDMTEALPEDIRGQILSAVPLGRMGRPEEVAEVVGFLATGASYIQGSVVHVNGGMYGG</sequence>
<evidence type="ECO:0000313" key="4">
    <source>
        <dbReference type="EMBL" id="MBA2881265.1"/>
    </source>
</evidence>
<dbReference type="SMART" id="SM00822">
    <property type="entry name" value="PKS_KR"/>
    <property type="match status" value="1"/>
</dbReference>
<dbReference type="PANTHER" id="PTHR42879:SF2">
    <property type="entry name" value="3-OXOACYL-[ACYL-CARRIER-PROTEIN] REDUCTASE FABG"/>
    <property type="match status" value="1"/>
</dbReference>
<dbReference type="PRINTS" id="PR00081">
    <property type="entry name" value="GDHRDH"/>
</dbReference>
<comment type="caution">
    <text evidence="4">The sequence shown here is derived from an EMBL/GenBank/DDBJ whole genome shotgun (WGS) entry which is preliminary data.</text>
</comment>
<reference evidence="4 5" key="1">
    <citation type="submission" date="2020-07" db="EMBL/GenBank/DDBJ databases">
        <title>Genomic Encyclopedia of Type Strains, Phase IV (KMG-IV): sequencing the most valuable type-strain genomes for metagenomic binning, comparative biology and taxonomic classification.</title>
        <authorList>
            <person name="Goeker M."/>
        </authorList>
    </citation>
    <scope>NUCLEOTIDE SEQUENCE [LARGE SCALE GENOMIC DNA]</scope>
    <source>
        <strain evidence="4 5">DSM 17721</strain>
    </source>
</reference>
<evidence type="ECO:0000313" key="5">
    <source>
        <dbReference type="Proteomes" id="UP000525298"/>
    </source>
</evidence>
<name>A0A7W0C8R6_9BACT</name>
<dbReference type="Gene3D" id="3.40.50.720">
    <property type="entry name" value="NAD(P)-binding Rossmann-like Domain"/>
    <property type="match status" value="1"/>
</dbReference>
<dbReference type="RefSeq" id="WP_181550912.1">
    <property type="nucleotide sequence ID" value="NZ_JACDUS010000003.1"/>
</dbReference>
<comment type="similarity">
    <text evidence="1">Belongs to the short-chain dehydrogenases/reductases (SDR) family.</text>
</comment>
<evidence type="ECO:0000256" key="1">
    <source>
        <dbReference type="ARBA" id="ARBA00006484"/>
    </source>
</evidence>
<dbReference type="Pfam" id="PF13561">
    <property type="entry name" value="adh_short_C2"/>
    <property type="match status" value="1"/>
</dbReference>
<dbReference type="InterPro" id="IPR050259">
    <property type="entry name" value="SDR"/>
</dbReference>
<keyword evidence="5" id="KW-1185">Reference proteome</keyword>
<dbReference type="FunFam" id="3.40.50.720:FF:000173">
    <property type="entry name" value="3-oxoacyl-[acyl-carrier protein] reductase"/>
    <property type="match status" value="1"/>
</dbReference>
<dbReference type="SUPFAM" id="SSF51735">
    <property type="entry name" value="NAD(P)-binding Rossmann-fold domains"/>
    <property type="match status" value="1"/>
</dbReference>
<dbReference type="PRINTS" id="PR00080">
    <property type="entry name" value="SDRFAMILY"/>
</dbReference>
<feature type="domain" description="Ketoreductase" evidence="3">
    <location>
        <begin position="12"/>
        <end position="192"/>
    </location>
</feature>
<dbReference type="Proteomes" id="UP000525298">
    <property type="component" value="Unassembled WGS sequence"/>
</dbReference>
<dbReference type="InterPro" id="IPR002347">
    <property type="entry name" value="SDR_fam"/>
</dbReference>
<dbReference type="EMBL" id="JACDUS010000003">
    <property type="protein sequence ID" value="MBA2881265.1"/>
    <property type="molecule type" value="Genomic_DNA"/>
</dbReference>
<dbReference type="PANTHER" id="PTHR42879">
    <property type="entry name" value="3-OXOACYL-(ACYL-CARRIER-PROTEIN) REDUCTASE"/>
    <property type="match status" value="1"/>
</dbReference>
<keyword evidence="2 4" id="KW-0560">Oxidoreductase</keyword>
<proteinExistence type="inferred from homology"/>
<organism evidence="4 5">
    <name type="scientific">Desulfosalsimonas propionicica</name>
    <dbReference type="NCBI Taxonomy" id="332175"/>
    <lineage>
        <taxon>Bacteria</taxon>
        <taxon>Pseudomonadati</taxon>
        <taxon>Thermodesulfobacteriota</taxon>
        <taxon>Desulfobacteria</taxon>
        <taxon>Desulfobacterales</taxon>
        <taxon>Desulfosalsimonadaceae</taxon>
        <taxon>Desulfosalsimonas</taxon>
    </lineage>
</organism>
<accession>A0A7W0C8R6</accession>
<protein>
    <submittedName>
        <fullName evidence="4">3-oxoacyl-[acyl-carrier protein] reductase</fullName>
        <ecNumber evidence="4">1.1.1.100</ecNumber>
    </submittedName>
</protein>
<dbReference type="GO" id="GO:0004316">
    <property type="term" value="F:3-oxoacyl-[acyl-carrier-protein] reductase (NADPH) activity"/>
    <property type="evidence" value="ECO:0007669"/>
    <property type="project" value="UniProtKB-EC"/>
</dbReference>
<dbReference type="InterPro" id="IPR036291">
    <property type="entry name" value="NAD(P)-bd_dom_sf"/>
</dbReference>
<gene>
    <name evidence="4" type="ORF">HNR65_001591</name>
</gene>
<dbReference type="InterPro" id="IPR057326">
    <property type="entry name" value="KR_dom"/>
</dbReference>
<evidence type="ECO:0000259" key="3">
    <source>
        <dbReference type="SMART" id="SM00822"/>
    </source>
</evidence>
<dbReference type="AlphaFoldDB" id="A0A7W0C8R6"/>